<dbReference type="GO" id="GO:0005739">
    <property type="term" value="C:mitochondrion"/>
    <property type="evidence" value="ECO:0007669"/>
    <property type="project" value="InterPro"/>
</dbReference>
<sequence length="122" mass="13818">MFSTPIRALPPNIAQALRKLLPRELPPSLTGRPGNLYEVLSRTPGGGVGKEVYQMRWSNKQIEDSYWKVTKTKFKCEGKHGKAWGMLYWKGKPVSLEEEEIRGGLKYTWAEGRSVPLKSPTT</sequence>
<evidence type="ECO:0000313" key="1">
    <source>
        <dbReference type="EMBL" id="KIL68243.1"/>
    </source>
</evidence>
<accession>A0A0C2XH18</accession>
<evidence type="ECO:0000313" key="2">
    <source>
        <dbReference type="Proteomes" id="UP000054549"/>
    </source>
</evidence>
<dbReference type="PANTHER" id="PTHR28589:SF1">
    <property type="entry name" value="SMALL RIBOSOMAL SUBUNIT PROTEIN MS34"/>
    <property type="match status" value="1"/>
</dbReference>
<protein>
    <submittedName>
        <fullName evidence="1">Uncharacterized protein</fullName>
    </submittedName>
</protein>
<organism evidence="1 2">
    <name type="scientific">Amanita muscaria (strain Koide BX008)</name>
    <dbReference type="NCBI Taxonomy" id="946122"/>
    <lineage>
        <taxon>Eukaryota</taxon>
        <taxon>Fungi</taxon>
        <taxon>Dikarya</taxon>
        <taxon>Basidiomycota</taxon>
        <taxon>Agaricomycotina</taxon>
        <taxon>Agaricomycetes</taxon>
        <taxon>Agaricomycetidae</taxon>
        <taxon>Agaricales</taxon>
        <taxon>Pluteineae</taxon>
        <taxon>Amanitaceae</taxon>
        <taxon>Amanita</taxon>
    </lineage>
</organism>
<dbReference type="Proteomes" id="UP000054549">
    <property type="component" value="Unassembled WGS sequence"/>
</dbReference>
<dbReference type="Pfam" id="PF16053">
    <property type="entry name" value="MRP-S34"/>
    <property type="match status" value="1"/>
</dbReference>
<dbReference type="EMBL" id="KN818229">
    <property type="protein sequence ID" value="KIL68243.1"/>
    <property type="molecule type" value="Genomic_DNA"/>
</dbReference>
<proteinExistence type="predicted"/>
<name>A0A0C2XH18_AMAMK</name>
<dbReference type="InParanoid" id="A0A0C2XH18"/>
<dbReference type="GO" id="GO:0003735">
    <property type="term" value="F:structural constituent of ribosome"/>
    <property type="evidence" value="ECO:0007669"/>
    <property type="project" value="InterPro"/>
</dbReference>
<dbReference type="OrthoDB" id="16434at2759"/>
<dbReference type="PANTHER" id="PTHR28589">
    <property type="entry name" value="28S RIBOSOMAL PROTEIN S34, MITOCHONDRIAL"/>
    <property type="match status" value="1"/>
</dbReference>
<dbReference type="AlphaFoldDB" id="A0A0C2XH18"/>
<gene>
    <name evidence="1" type="ORF">M378DRAFT_158781</name>
</gene>
<keyword evidence="2" id="KW-1185">Reference proteome</keyword>
<dbReference type="InterPro" id="IPR032053">
    <property type="entry name" value="Ribosomal_mS34"/>
</dbReference>
<dbReference type="HOGENOM" id="CLU_146166_0_0_1"/>
<reference evidence="1 2" key="1">
    <citation type="submission" date="2014-04" db="EMBL/GenBank/DDBJ databases">
        <title>Evolutionary Origins and Diversification of the Mycorrhizal Mutualists.</title>
        <authorList>
            <consortium name="DOE Joint Genome Institute"/>
            <consortium name="Mycorrhizal Genomics Consortium"/>
            <person name="Kohler A."/>
            <person name="Kuo A."/>
            <person name="Nagy L.G."/>
            <person name="Floudas D."/>
            <person name="Copeland A."/>
            <person name="Barry K.W."/>
            <person name="Cichocki N."/>
            <person name="Veneault-Fourrey C."/>
            <person name="LaButti K."/>
            <person name="Lindquist E.A."/>
            <person name="Lipzen A."/>
            <person name="Lundell T."/>
            <person name="Morin E."/>
            <person name="Murat C."/>
            <person name="Riley R."/>
            <person name="Ohm R."/>
            <person name="Sun H."/>
            <person name="Tunlid A."/>
            <person name="Henrissat B."/>
            <person name="Grigoriev I.V."/>
            <person name="Hibbett D.S."/>
            <person name="Martin F."/>
        </authorList>
    </citation>
    <scope>NUCLEOTIDE SEQUENCE [LARGE SCALE GENOMIC DNA]</scope>
    <source>
        <strain evidence="1 2">Koide BX008</strain>
    </source>
</reference>